<evidence type="ECO:0000313" key="3">
    <source>
        <dbReference type="Proteomes" id="UP000233551"/>
    </source>
</evidence>
<organism evidence="2 3">
    <name type="scientific">Punica granatum</name>
    <name type="common">Pomegranate</name>
    <dbReference type="NCBI Taxonomy" id="22663"/>
    <lineage>
        <taxon>Eukaryota</taxon>
        <taxon>Viridiplantae</taxon>
        <taxon>Streptophyta</taxon>
        <taxon>Embryophyta</taxon>
        <taxon>Tracheophyta</taxon>
        <taxon>Spermatophyta</taxon>
        <taxon>Magnoliopsida</taxon>
        <taxon>eudicotyledons</taxon>
        <taxon>Gunneridae</taxon>
        <taxon>Pentapetalae</taxon>
        <taxon>rosids</taxon>
        <taxon>malvids</taxon>
        <taxon>Myrtales</taxon>
        <taxon>Lythraceae</taxon>
        <taxon>Punica</taxon>
    </lineage>
</organism>
<keyword evidence="3" id="KW-1185">Reference proteome</keyword>
<dbReference type="Proteomes" id="UP000233551">
    <property type="component" value="Unassembled WGS sequence"/>
</dbReference>
<dbReference type="AlphaFoldDB" id="A0A2I0LAC4"/>
<protein>
    <submittedName>
        <fullName evidence="2">Uncharacterized protein</fullName>
    </submittedName>
</protein>
<gene>
    <name evidence="2" type="ORF">CRG98_001977</name>
</gene>
<feature type="region of interest" description="Disordered" evidence="1">
    <location>
        <begin position="140"/>
        <end position="159"/>
    </location>
</feature>
<reference evidence="2 3" key="1">
    <citation type="submission" date="2017-11" db="EMBL/GenBank/DDBJ databases">
        <title>De-novo sequencing of pomegranate (Punica granatum L.) genome.</title>
        <authorList>
            <person name="Akparov Z."/>
            <person name="Amiraslanov A."/>
            <person name="Hajiyeva S."/>
            <person name="Abbasov M."/>
            <person name="Kaur K."/>
            <person name="Hamwieh A."/>
            <person name="Solovyev V."/>
            <person name="Salamov A."/>
            <person name="Braich B."/>
            <person name="Kosarev P."/>
            <person name="Mahmoud A."/>
            <person name="Hajiyev E."/>
            <person name="Babayeva S."/>
            <person name="Izzatullayeva V."/>
            <person name="Mammadov A."/>
            <person name="Mammadov A."/>
            <person name="Sharifova S."/>
            <person name="Ojaghi J."/>
            <person name="Eynullazada K."/>
            <person name="Bayramov B."/>
            <person name="Abdulazimova A."/>
            <person name="Shahmuradov I."/>
        </authorList>
    </citation>
    <scope>NUCLEOTIDE SEQUENCE [LARGE SCALE GENOMIC DNA]</scope>
    <source>
        <strain evidence="3">cv. AG2017</strain>
        <tissue evidence="2">Leaf</tissue>
    </source>
</reference>
<accession>A0A2I0LAC4</accession>
<sequence length="187" mass="20610">MGGHARGTLNSARAQGIGLAWQASCEHAEGVQTDLPLHSEFERARHWKAPVLGEGLAETSILECMHGPMRALLLDLSYSALGLRTLSVRGGVRPRDRWFRASDPVIDVTYGFEFEPQQISKDNNANYRIYGKMTEIPKADETGHANKTRTRTGCPSPTINRGVSISLTPRMSTNHETTVMPLGLRNV</sequence>
<evidence type="ECO:0000256" key="1">
    <source>
        <dbReference type="SAM" id="MobiDB-lite"/>
    </source>
</evidence>
<dbReference type="EMBL" id="PGOL01000084">
    <property type="protein sequence ID" value="PKI77639.1"/>
    <property type="molecule type" value="Genomic_DNA"/>
</dbReference>
<name>A0A2I0LAC4_PUNGR</name>
<comment type="caution">
    <text evidence="2">The sequence shown here is derived from an EMBL/GenBank/DDBJ whole genome shotgun (WGS) entry which is preliminary data.</text>
</comment>
<evidence type="ECO:0000313" key="2">
    <source>
        <dbReference type="EMBL" id="PKI77639.1"/>
    </source>
</evidence>
<proteinExistence type="predicted"/>